<feature type="region of interest" description="Disordered" evidence="1">
    <location>
        <begin position="261"/>
        <end position="281"/>
    </location>
</feature>
<protein>
    <submittedName>
        <fullName evidence="2">Uncharacterized protein</fullName>
    </submittedName>
</protein>
<gene>
    <name evidence="2" type="ORF">B0A50_00703</name>
</gene>
<dbReference type="EMBL" id="NAJL01000003">
    <property type="protein sequence ID" value="TKA33150.1"/>
    <property type="molecule type" value="Genomic_DNA"/>
</dbReference>
<reference evidence="2 3" key="1">
    <citation type="submission" date="2017-03" db="EMBL/GenBank/DDBJ databases">
        <title>Genomes of endolithic fungi from Antarctica.</title>
        <authorList>
            <person name="Coleine C."/>
            <person name="Masonjones S."/>
            <person name="Stajich J.E."/>
        </authorList>
    </citation>
    <scope>NUCLEOTIDE SEQUENCE [LARGE SCALE GENOMIC DNA]</scope>
    <source>
        <strain evidence="2 3">CCFEE 6315</strain>
    </source>
</reference>
<dbReference type="OrthoDB" id="3895329at2759"/>
<organism evidence="2 3">
    <name type="scientific">Salinomyces thailandicus</name>
    <dbReference type="NCBI Taxonomy" id="706561"/>
    <lineage>
        <taxon>Eukaryota</taxon>
        <taxon>Fungi</taxon>
        <taxon>Dikarya</taxon>
        <taxon>Ascomycota</taxon>
        <taxon>Pezizomycotina</taxon>
        <taxon>Dothideomycetes</taxon>
        <taxon>Dothideomycetidae</taxon>
        <taxon>Mycosphaerellales</taxon>
        <taxon>Teratosphaeriaceae</taxon>
        <taxon>Salinomyces</taxon>
    </lineage>
</organism>
<accession>A0A4U0UCE6</accession>
<sequence>MQHGGGNDMDLSDDGGVDLELSPKHASSFDMAVDNDNVEPAPGYLPIRDFCQDPNIFTVPGAQLWQLPEDRSEEARRLIAELGDTAQAHIYSKSCRLILKNWGCDPRDALPESLKASTPYSLILLLQLRMLSSYSKKDRQGAHAVLEEQHRARLNALGYSTEVHAVEPVTAHGHNGSNVRGLVFCELSIQENTYGITLEDVAKAVSRVKQLSKEAKAKDPKEIAKKLLRIENRKEKRMQKNESREYRLATDNAPWHAAGTRFTRRKREKERRGTHQQAISRGQSFTNSQPVDQYNMRRGVKLELPTLEEVRAQRAAETTQMGGGMTINGFGFDDRFYDGFDDRFHDGFDDDVKPTISSDGFAEDVKPAINNRRQDYSRDNMVDEAVYATLSDADRRDFRDITAMLNSTLRVEHTLEAQSETGPGLPAVEGNTDDPQQRNKENENKKVPRKVQRLQAFSEMGGRSRRTFGVKGATMPSERFDFGSLATLQTEEEREVMESMRTMELAEMGQKELPGA</sequence>
<feature type="region of interest" description="Disordered" evidence="1">
    <location>
        <begin position="416"/>
        <end position="448"/>
    </location>
</feature>
<dbReference type="Proteomes" id="UP000308549">
    <property type="component" value="Unassembled WGS sequence"/>
</dbReference>
<name>A0A4U0UCE6_9PEZI</name>
<comment type="caution">
    <text evidence="2">The sequence shown here is derived from an EMBL/GenBank/DDBJ whole genome shotgun (WGS) entry which is preliminary data.</text>
</comment>
<evidence type="ECO:0000313" key="2">
    <source>
        <dbReference type="EMBL" id="TKA33150.1"/>
    </source>
</evidence>
<evidence type="ECO:0000313" key="3">
    <source>
        <dbReference type="Proteomes" id="UP000308549"/>
    </source>
</evidence>
<keyword evidence="3" id="KW-1185">Reference proteome</keyword>
<dbReference type="AlphaFoldDB" id="A0A4U0UCE6"/>
<feature type="compositionally biased region" description="Basic residues" evidence="1">
    <location>
        <begin position="262"/>
        <end position="274"/>
    </location>
</feature>
<evidence type="ECO:0000256" key="1">
    <source>
        <dbReference type="SAM" id="MobiDB-lite"/>
    </source>
</evidence>
<proteinExistence type="predicted"/>
<feature type="compositionally biased region" description="Basic and acidic residues" evidence="1">
    <location>
        <begin position="435"/>
        <end position="446"/>
    </location>
</feature>